<dbReference type="PROSITE" id="PS50801">
    <property type="entry name" value="STAS"/>
    <property type="match status" value="1"/>
</dbReference>
<keyword evidence="3" id="KW-1185">Reference proteome</keyword>
<dbReference type="PANTHER" id="PTHR35849:SF2">
    <property type="entry name" value="BLR2341 PROTEIN"/>
    <property type="match status" value="1"/>
</dbReference>
<gene>
    <name evidence="2" type="ORF">C667_22799</name>
</gene>
<feature type="domain" description="STAS" evidence="1">
    <location>
        <begin position="38"/>
        <end position="110"/>
    </location>
</feature>
<dbReference type="CDD" id="cd07043">
    <property type="entry name" value="STAS_anti-anti-sigma_factors"/>
    <property type="match status" value="1"/>
</dbReference>
<evidence type="ECO:0000313" key="3">
    <source>
        <dbReference type="Proteomes" id="UP000013047"/>
    </source>
</evidence>
<name>N6Z9U9_9RHOO</name>
<comment type="caution">
    <text evidence="2">The sequence shown here is derived from an EMBL/GenBank/DDBJ whole genome shotgun (WGS) entry which is preliminary data.</text>
</comment>
<evidence type="ECO:0000259" key="1">
    <source>
        <dbReference type="PROSITE" id="PS50801"/>
    </source>
</evidence>
<dbReference type="PANTHER" id="PTHR35849">
    <property type="entry name" value="BLR2341 PROTEIN"/>
    <property type="match status" value="1"/>
</dbReference>
<dbReference type="EMBL" id="AMXF01000399">
    <property type="protein sequence ID" value="ENO91128.1"/>
    <property type="molecule type" value="Genomic_DNA"/>
</dbReference>
<evidence type="ECO:0000313" key="2">
    <source>
        <dbReference type="EMBL" id="ENO91128.1"/>
    </source>
</evidence>
<dbReference type="Proteomes" id="UP000013047">
    <property type="component" value="Unassembled WGS sequence"/>
</dbReference>
<accession>N6Z9U9</accession>
<dbReference type="Pfam" id="PF13466">
    <property type="entry name" value="STAS_2"/>
    <property type="match status" value="1"/>
</dbReference>
<organism evidence="2 3">
    <name type="scientific">Thauera phenylacetica B4P</name>
    <dbReference type="NCBI Taxonomy" id="1234382"/>
    <lineage>
        <taxon>Bacteria</taxon>
        <taxon>Pseudomonadati</taxon>
        <taxon>Pseudomonadota</taxon>
        <taxon>Betaproteobacteria</taxon>
        <taxon>Rhodocyclales</taxon>
        <taxon>Zoogloeaceae</taxon>
        <taxon>Thauera</taxon>
    </lineage>
</organism>
<dbReference type="InterPro" id="IPR058548">
    <property type="entry name" value="MlaB-like_STAS"/>
</dbReference>
<reference evidence="2 3" key="1">
    <citation type="submission" date="2012-09" db="EMBL/GenBank/DDBJ databases">
        <title>Draft Genome Sequences of 6 Strains from Genus Thauera.</title>
        <authorList>
            <person name="Liu B."/>
            <person name="Shapleigh J.P."/>
            <person name="Frostegard A.H."/>
        </authorList>
    </citation>
    <scope>NUCLEOTIDE SEQUENCE [LARGE SCALE GENOMIC DNA]</scope>
    <source>
        <strain evidence="2 3">B4P</strain>
    </source>
</reference>
<dbReference type="InterPro" id="IPR052746">
    <property type="entry name" value="MlaB_ABC_Transporter"/>
</dbReference>
<proteinExistence type="predicted"/>
<dbReference type="InterPro" id="IPR036513">
    <property type="entry name" value="STAS_dom_sf"/>
</dbReference>
<sequence>MSVPTMDLRALDTPAPDAPALDTFSPDILTGPARLAPEGELGIYTVAALREAWLQALARHDTLEIDLGRIDEIDTAGLQLMLMAKRSAGRSVRFVNHSAAVLRLLDLARLGGALGDPLLEDAAPATQEAR</sequence>
<dbReference type="InterPro" id="IPR002645">
    <property type="entry name" value="STAS_dom"/>
</dbReference>
<dbReference type="AlphaFoldDB" id="N6Z9U9"/>
<dbReference type="Gene3D" id="3.30.750.24">
    <property type="entry name" value="STAS domain"/>
    <property type="match status" value="1"/>
</dbReference>
<protein>
    <submittedName>
        <fullName evidence="2">Anti-sigma-factor antagonist</fullName>
    </submittedName>
</protein>
<dbReference type="SUPFAM" id="SSF52091">
    <property type="entry name" value="SpoIIaa-like"/>
    <property type="match status" value="1"/>
</dbReference>